<feature type="region of interest" description="Disordered" evidence="1">
    <location>
        <begin position="264"/>
        <end position="309"/>
    </location>
</feature>
<evidence type="ECO:0000313" key="2">
    <source>
        <dbReference type="EMBL" id="EMC93173.1"/>
    </source>
</evidence>
<evidence type="ECO:0000313" key="3">
    <source>
        <dbReference type="Proteomes" id="UP000011761"/>
    </source>
</evidence>
<sequence>MDLLMTDSLVTDPLLMDPLIMAHPPASCTAAHSIESVPCKLFALPRELRDEIYALATCSSLPVYIPNPQRKGYFGPPLAYVCSQMRAEVLPIYFARNTFATNCKISTNGYTAEPESPLKALVGHPYSKSFRQLKWFSGTIGAVYEDGSAWLLDPKGAIIIDVESSGGMQYSGWTALKRCGCEVGKEILTALQEFDPRSFRGGIYSRAMCEGLGFPDGDSDNNMKAEVSCVTCGVRALSGDEGGRYFAVSDVKLWKDRYKRRAESLSEHSQPDRVSPQAQTAWAQATPSVAIQQKHRLMSPRKAKKQRQA</sequence>
<organism evidence="2 3">
    <name type="scientific">Baudoinia panamericana (strain UAMH 10762)</name>
    <name type="common">Angels' share fungus</name>
    <name type="synonym">Baudoinia compniacensis (strain UAMH 10762)</name>
    <dbReference type="NCBI Taxonomy" id="717646"/>
    <lineage>
        <taxon>Eukaryota</taxon>
        <taxon>Fungi</taxon>
        <taxon>Dikarya</taxon>
        <taxon>Ascomycota</taxon>
        <taxon>Pezizomycotina</taxon>
        <taxon>Dothideomycetes</taxon>
        <taxon>Dothideomycetidae</taxon>
        <taxon>Mycosphaerellales</taxon>
        <taxon>Teratosphaeriaceae</taxon>
        <taxon>Baudoinia</taxon>
    </lineage>
</organism>
<reference evidence="2 3" key="1">
    <citation type="journal article" date="2012" name="PLoS Pathog.">
        <title>Diverse lifestyles and strategies of plant pathogenesis encoded in the genomes of eighteen Dothideomycetes fungi.</title>
        <authorList>
            <person name="Ohm R.A."/>
            <person name="Feau N."/>
            <person name="Henrissat B."/>
            <person name="Schoch C.L."/>
            <person name="Horwitz B.A."/>
            <person name="Barry K.W."/>
            <person name="Condon B.J."/>
            <person name="Copeland A.C."/>
            <person name="Dhillon B."/>
            <person name="Glaser F."/>
            <person name="Hesse C.N."/>
            <person name="Kosti I."/>
            <person name="LaButti K."/>
            <person name="Lindquist E.A."/>
            <person name="Lucas S."/>
            <person name="Salamov A.A."/>
            <person name="Bradshaw R.E."/>
            <person name="Ciuffetti L."/>
            <person name="Hamelin R.C."/>
            <person name="Kema G.H.J."/>
            <person name="Lawrence C."/>
            <person name="Scott J.A."/>
            <person name="Spatafora J.W."/>
            <person name="Turgeon B.G."/>
            <person name="de Wit P.J.G.M."/>
            <person name="Zhong S."/>
            <person name="Goodwin S.B."/>
            <person name="Grigoriev I.V."/>
        </authorList>
    </citation>
    <scope>NUCLEOTIDE SEQUENCE [LARGE SCALE GENOMIC DNA]</scope>
    <source>
        <strain evidence="2 3">UAMH 10762</strain>
    </source>
</reference>
<dbReference type="RefSeq" id="XP_007679451.1">
    <property type="nucleotide sequence ID" value="XM_007681261.1"/>
</dbReference>
<gene>
    <name evidence="2" type="ORF">BAUCODRAFT_229759</name>
</gene>
<dbReference type="HOGENOM" id="CLU_900108_0_0_1"/>
<dbReference type="GeneID" id="19109971"/>
<protein>
    <submittedName>
        <fullName evidence="2">Uncharacterized protein</fullName>
    </submittedName>
</protein>
<name>M2MNY5_BAUPA</name>
<dbReference type="OrthoDB" id="62952at2759"/>
<feature type="compositionally biased region" description="Low complexity" evidence="1">
    <location>
        <begin position="277"/>
        <end position="286"/>
    </location>
</feature>
<evidence type="ECO:0000256" key="1">
    <source>
        <dbReference type="SAM" id="MobiDB-lite"/>
    </source>
</evidence>
<accession>M2MNY5</accession>
<dbReference type="EMBL" id="KB445560">
    <property type="protein sequence ID" value="EMC93173.1"/>
    <property type="molecule type" value="Genomic_DNA"/>
</dbReference>
<dbReference type="AlphaFoldDB" id="M2MNY5"/>
<dbReference type="Proteomes" id="UP000011761">
    <property type="component" value="Unassembled WGS sequence"/>
</dbReference>
<feature type="compositionally biased region" description="Basic residues" evidence="1">
    <location>
        <begin position="293"/>
        <end position="309"/>
    </location>
</feature>
<dbReference type="KEGG" id="bcom:BAUCODRAFT_229759"/>
<keyword evidence="3" id="KW-1185">Reference proteome</keyword>
<proteinExistence type="predicted"/>